<feature type="region of interest" description="Disordered" evidence="1">
    <location>
        <begin position="1"/>
        <end position="21"/>
    </location>
</feature>
<proteinExistence type="predicted"/>
<accession>A0A9W6N028</accession>
<keyword evidence="3" id="KW-1185">Reference proteome</keyword>
<organism evidence="2 3">
    <name type="scientific">Ancylobacter dichloromethanicus</name>
    <dbReference type="NCBI Taxonomy" id="518825"/>
    <lineage>
        <taxon>Bacteria</taxon>
        <taxon>Pseudomonadati</taxon>
        <taxon>Pseudomonadota</taxon>
        <taxon>Alphaproteobacteria</taxon>
        <taxon>Hyphomicrobiales</taxon>
        <taxon>Xanthobacteraceae</taxon>
        <taxon>Ancylobacter</taxon>
    </lineage>
</organism>
<sequence length="195" mass="22003">MSTLTDEERAERRAHSRRATERARAIVKPGDMLTFTRCGGHSRGRFTGWDGWWMCSPTRSDISALCVFKLNGAWVTFADEGHWDPHLGDPRRDLDVMSFDPFFPDETDTTLLSDTMGLASKWHDCAICGGRIWGGERIRRRVERINEGRPRVMTFRFCPLCCQAMAASWTDDGKAITERTALGVKRSQTVAEGSA</sequence>
<dbReference type="RefSeq" id="WP_213371135.1">
    <property type="nucleotide sequence ID" value="NZ_BSFJ01000018.1"/>
</dbReference>
<reference evidence="2" key="2">
    <citation type="submission" date="2023-01" db="EMBL/GenBank/DDBJ databases">
        <authorList>
            <person name="Sun Q."/>
            <person name="Evtushenko L."/>
        </authorList>
    </citation>
    <scope>NUCLEOTIDE SEQUENCE</scope>
    <source>
        <strain evidence="2">VKM B-2484</strain>
    </source>
</reference>
<comment type="caution">
    <text evidence="2">The sequence shown here is derived from an EMBL/GenBank/DDBJ whole genome shotgun (WGS) entry which is preliminary data.</text>
</comment>
<dbReference type="AlphaFoldDB" id="A0A9W6N028"/>
<reference evidence="2" key="1">
    <citation type="journal article" date="2014" name="Int. J. Syst. Evol. Microbiol.">
        <title>Complete genome sequence of Corynebacterium casei LMG S-19264T (=DSM 44701T), isolated from a smear-ripened cheese.</title>
        <authorList>
            <consortium name="US DOE Joint Genome Institute (JGI-PGF)"/>
            <person name="Walter F."/>
            <person name="Albersmeier A."/>
            <person name="Kalinowski J."/>
            <person name="Ruckert C."/>
        </authorList>
    </citation>
    <scope>NUCLEOTIDE SEQUENCE</scope>
    <source>
        <strain evidence="2">VKM B-2484</strain>
    </source>
</reference>
<gene>
    <name evidence="2" type="ORF">GCM10017643_26980</name>
</gene>
<evidence type="ECO:0000313" key="2">
    <source>
        <dbReference type="EMBL" id="GLK72582.1"/>
    </source>
</evidence>
<protein>
    <submittedName>
        <fullName evidence="2">Uncharacterized protein</fullName>
    </submittedName>
</protein>
<dbReference type="EMBL" id="BSFJ01000018">
    <property type="protein sequence ID" value="GLK72582.1"/>
    <property type="molecule type" value="Genomic_DNA"/>
</dbReference>
<evidence type="ECO:0000313" key="3">
    <source>
        <dbReference type="Proteomes" id="UP001143370"/>
    </source>
</evidence>
<dbReference type="Proteomes" id="UP001143370">
    <property type="component" value="Unassembled WGS sequence"/>
</dbReference>
<evidence type="ECO:0000256" key="1">
    <source>
        <dbReference type="SAM" id="MobiDB-lite"/>
    </source>
</evidence>
<name>A0A9W6N028_9HYPH</name>